<sequence>MLPAAHNDHVLMSEHAYYDRSESSSSIVSPKYHGPIILGALIFSICLAKLGYSLIKRRSVKAASRPMADQIV</sequence>
<dbReference type="AlphaFoldDB" id="A0A2H0ZLL1"/>
<keyword evidence="4" id="KW-1185">Reference proteome</keyword>
<organism evidence="3">
    <name type="scientific">Candidozyma auris</name>
    <name type="common">Yeast</name>
    <name type="synonym">Candida auris</name>
    <dbReference type="NCBI Taxonomy" id="498019"/>
    <lineage>
        <taxon>Eukaryota</taxon>
        <taxon>Fungi</taxon>
        <taxon>Dikarya</taxon>
        <taxon>Ascomycota</taxon>
        <taxon>Saccharomycotina</taxon>
        <taxon>Pichiomycetes</taxon>
        <taxon>Metschnikowiaceae</taxon>
        <taxon>Candidozyma</taxon>
    </lineage>
</organism>
<dbReference type="VEuPathDB" id="FungiDB:B9J08_003110"/>
<dbReference type="VEuPathDB" id="FungiDB:CJJ07_005476"/>
<reference evidence="2" key="4">
    <citation type="submission" date="2024-03" db="EMBL/GenBank/DDBJ databases">
        <title>Improved genome assembly of Candida auris strain B8441 and annotation of B11205.</title>
        <authorList>
            <person name="Cauldron N.C."/>
            <person name="Shea T."/>
            <person name="Cuomo C.A."/>
        </authorList>
    </citation>
    <scope>NUCLEOTIDE SEQUENCE</scope>
    <source>
        <strain evidence="2">B8441</strain>
    </source>
</reference>
<keyword evidence="1" id="KW-1133">Transmembrane helix</keyword>
<accession>A0A2H0ZLL1</accession>
<reference evidence="3 4" key="1">
    <citation type="journal article" date="2017" name="Clin. Infect. Dis.">
        <title>Simultaneous emergence of multidrug-resistant Candida auris on 3 continents confirmed by whole-genome sequencing and epidemiological analyses.</title>
        <authorList>
            <person name="Lockhart S.R."/>
            <person name="Etienne K.A."/>
            <person name="Vallabhaneni S."/>
            <person name="Farooqi J."/>
            <person name="Chowdhary A."/>
            <person name="Govender N.P."/>
            <person name="Colombo A.L."/>
            <person name="Calvo B."/>
            <person name="Cuomo C.A."/>
            <person name="Desjardins C.A."/>
            <person name="Berkow E.L."/>
            <person name="Castanheira M."/>
            <person name="Magobo R.E."/>
            <person name="Jabeen K."/>
            <person name="Asghar R.J."/>
            <person name="Meis J.F."/>
            <person name="Jackson B."/>
            <person name="Chiller T."/>
            <person name="Litvintseva A.P."/>
        </authorList>
    </citation>
    <scope>NUCLEOTIDE SEQUENCE [LARGE SCALE GENOMIC DNA]</scope>
    <source>
        <strain evidence="3 4">B8441</strain>
    </source>
</reference>
<reference evidence="2 4" key="3">
    <citation type="journal article" date="2018" name="Nat. Commun.">
        <title>Genomic insights into multidrug-resistance, mating and virulence in Candida auris and related emerging species.</title>
        <authorList>
            <person name="Munoz J.F."/>
            <person name="Gade L."/>
            <person name="Chow N.A."/>
            <person name="Loparev V.N."/>
            <person name="Juieng P."/>
            <person name="Berkow E.L."/>
            <person name="Farrer R.A."/>
            <person name="Litvintseva A.P."/>
            <person name="Cuomo C.A."/>
        </authorList>
    </citation>
    <scope>GENOME REANNOTATION</scope>
    <source>
        <strain evidence="2 4">B8441</strain>
    </source>
</reference>
<gene>
    <name evidence="3" type="ORF">B9J08_003110</name>
    <name evidence="2" type="ORF">B9J08_00968</name>
</gene>
<evidence type="ECO:0000313" key="3">
    <source>
        <dbReference type="EMBL" id="PIS51519.1"/>
    </source>
</evidence>
<evidence type="ECO:0000313" key="4">
    <source>
        <dbReference type="Proteomes" id="UP000230249"/>
    </source>
</evidence>
<reference evidence="3" key="2">
    <citation type="submission" date="2017-11" db="EMBL/GenBank/DDBJ databases">
        <title>Candida auris genome assembly and annotation.</title>
        <authorList>
            <person name="Munoz J.F."/>
            <person name="Gade L.G."/>
            <person name="Chow N.A."/>
            <person name="Litvintseva A.P."/>
            <person name="Loparev V.N."/>
            <person name="Cuomo C.A."/>
        </authorList>
    </citation>
    <scope>NUCLEOTIDE SEQUENCE</scope>
    <source>
        <strain evidence="3">B8441</strain>
    </source>
</reference>
<evidence type="ECO:0000256" key="1">
    <source>
        <dbReference type="SAM" id="Phobius"/>
    </source>
</evidence>
<keyword evidence="1" id="KW-0472">Membrane</keyword>
<evidence type="ECO:0000313" key="2">
    <source>
        <dbReference type="EMBL" id="KAK8442625.1"/>
    </source>
</evidence>
<protein>
    <submittedName>
        <fullName evidence="3">Uncharacterized protein</fullName>
    </submittedName>
</protein>
<comment type="caution">
    <text evidence="3">The sequence shown here is derived from an EMBL/GenBank/DDBJ whole genome shotgun (WGS) entry which is preliminary data.</text>
</comment>
<dbReference type="EMBL" id="PEKT03000001">
    <property type="protein sequence ID" value="KAK8442625.1"/>
    <property type="molecule type" value="Genomic_DNA"/>
</dbReference>
<proteinExistence type="predicted"/>
<dbReference type="Proteomes" id="UP000230249">
    <property type="component" value="Unassembled WGS sequence"/>
</dbReference>
<feature type="transmembrane region" description="Helical" evidence="1">
    <location>
        <begin position="32"/>
        <end position="55"/>
    </location>
</feature>
<name>A0A2H0ZLL1_CANAR</name>
<dbReference type="EMBL" id="PEKT02000007">
    <property type="protein sequence ID" value="PIS51519.1"/>
    <property type="molecule type" value="Genomic_DNA"/>
</dbReference>
<keyword evidence="1" id="KW-0812">Transmembrane</keyword>